<proteinExistence type="predicted"/>
<dbReference type="InterPro" id="IPR017927">
    <property type="entry name" value="FAD-bd_FR_type"/>
</dbReference>
<dbReference type="Gene3D" id="1.20.990.10">
    <property type="entry name" value="NADPH-cytochrome p450 Reductase, Chain A, domain 3"/>
    <property type="match status" value="1"/>
</dbReference>
<dbReference type="PANTHER" id="PTHR19384:SF10">
    <property type="entry name" value="NADPH-DEPENDENT DIFLAVIN OXIDOREDUCTASE 1"/>
    <property type="match status" value="1"/>
</dbReference>
<dbReference type="InterPro" id="IPR023173">
    <property type="entry name" value="NADPH_Cyt_P450_Rdtase_alpha"/>
</dbReference>
<dbReference type="PROSITE" id="PS50902">
    <property type="entry name" value="FLAVODOXIN_LIKE"/>
    <property type="match status" value="1"/>
</dbReference>
<evidence type="ECO:0000259" key="4">
    <source>
        <dbReference type="PROSITE" id="PS50902"/>
    </source>
</evidence>
<feature type="domain" description="Flavodoxin-like" evidence="4">
    <location>
        <begin position="19"/>
        <end position="194"/>
    </location>
</feature>
<keyword evidence="3" id="KW-0274">FAD</keyword>
<dbReference type="PANTHER" id="PTHR19384">
    <property type="entry name" value="NITRIC OXIDE SYNTHASE-RELATED"/>
    <property type="match status" value="1"/>
</dbReference>
<comment type="cofactor">
    <cofactor evidence="1">
        <name>FAD</name>
        <dbReference type="ChEBI" id="CHEBI:57692"/>
    </cofactor>
</comment>
<reference evidence="6" key="1">
    <citation type="submission" date="2022-04" db="EMBL/GenBank/DDBJ databases">
        <authorList>
            <person name="Xu L."/>
            <person name="Lv Z."/>
        </authorList>
    </citation>
    <scope>NUCLEOTIDE SEQUENCE</scope>
    <source>
        <strain evidence="6">LV_2022a</strain>
    </source>
</reference>
<keyword evidence="7" id="KW-1185">Reference proteome</keyword>
<evidence type="ECO:0008006" key="8">
    <source>
        <dbReference type="Google" id="ProtNLM"/>
    </source>
</evidence>
<accession>A0AAE1ZER4</accession>
<feature type="domain" description="FAD-binding FR-type" evidence="5">
    <location>
        <begin position="275"/>
        <end position="542"/>
    </location>
</feature>
<dbReference type="InterPro" id="IPR017938">
    <property type="entry name" value="Riboflavin_synthase-like_b-brl"/>
</dbReference>
<dbReference type="InterPro" id="IPR001433">
    <property type="entry name" value="OxRdtase_FAD/NAD-bd"/>
</dbReference>
<dbReference type="GO" id="GO:0005829">
    <property type="term" value="C:cytosol"/>
    <property type="evidence" value="ECO:0007669"/>
    <property type="project" value="TreeGrafter"/>
</dbReference>
<feature type="domain" description="FAD-binding FR-type" evidence="5">
    <location>
        <begin position="637"/>
        <end position="762"/>
    </location>
</feature>
<dbReference type="GO" id="GO:0010181">
    <property type="term" value="F:FMN binding"/>
    <property type="evidence" value="ECO:0007669"/>
    <property type="project" value="InterPro"/>
</dbReference>
<dbReference type="AlphaFoldDB" id="A0AAE1ZER4"/>
<organism evidence="6 7">
    <name type="scientific">Schistosoma mekongi</name>
    <name type="common">Parasitic worm</name>
    <dbReference type="NCBI Taxonomy" id="38744"/>
    <lineage>
        <taxon>Eukaryota</taxon>
        <taxon>Metazoa</taxon>
        <taxon>Spiralia</taxon>
        <taxon>Lophotrochozoa</taxon>
        <taxon>Platyhelminthes</taxon>
        <taxon>Trematoda</taxon>
        <taxon>Digenea</taxon>
        <taxon>Strigeidida</taxon>
        <taxon>Schistosomatoidea</taxon>
        <taxon>Schistosomatidae</taxon>
        <taxon>Schistosoma</taxon>
    </lineage>
</organism>
<dbReference type="SUPFAM" id="SSF52343">
    <property type="entry name" value="Ferredoxin reductase-like, C-terminal NADP-linked domain"/>
    <property type="match status" value="2"/>
</dbReference>
<evidence type="ECO:0000256" key="2">
    <source>
        <dbReference type="ARBA" id="ARBA00022630"/>
    </source>
</evidence>
<evidence type="ECO:0000259" key="5">
    <source>
        <dbReference type="PROSITE" id="PS51384"/>
    </source>
</evidence>
<dbReference type="Gene3D" id="3.40.50.80">
    <property type="entry name" value="Nucleotide-binding domain of ferredoxin-NADP reductase (FNR) module"/>
    <property type="match status" value="2"/>
</dbReference>
<dbReference type="Pfam" id="PF00258">
    <property type="entry name" value="Flavodoxin_1"/>
    <property type="match status" value="1"/>
</dbReference>
<evidence type="ECO:0000313" key="6">
    <source>
        <dbReference type="EMBL" id="KAK4472760.1"/>
    </source>
</evidence>
<dbReference type="GO" id="GO:0016491">
    <property type="term" value="F:oxidoreductase activity"/>
    <property type="evidence" value="ECO:0007669"/>
    <property type="project" value="InterPro"/>
</dbReference>
<dbReference type="InterPro" id="IPR001709">
    <property type="entry name" value="Flavoprot_Pyr_Nucl_cyt_Rdtase"/>
</dbReference>
<comment type="caution">
    <text evidence="6">The sequence shown here is derived from an EMBL/GenBank/DDBJ whole genome shotgun (WGS) entry which is preliminary data.</text>
</comment>
<dbReference type="PROSITE" id="PS51384">
    <property type="entry name" value="FAD_FR"/>
    <property type="match status" value="2"/>
</dbReference>
<dbReference type="SUPFAM" id="SSF52218">
    <property type="entry name" value="Flavoproteins"/>
    <property type="match status" value="1"/>
</dbReference>
<evidence type="ECO:0000256" key="3">
    <source>
        <dbReference type="ARBA" id="ARBA00022827"/>
    </source>
</evidence>
<evidence type="ECO:0000313" key="7">
    <source>
        <dbReference type="Proteomes" id="UP001292079"/>
    </source>
</evidence>
<dbReference type="Proteomes" id="UP001292079">
    <property type="component" value="Unassembled WGS sequence"/>
</dbReference>
<dbReference type="InterPro" id="IPR001094">
    <property type="entry name" value="Flavdoxin-like"/>
</dbReference>
<sequence>MFSQTEHSASNSTDFNKLITILYGSQTGNARALAELLTLQAYRIFDQECVKSNLECFPTIHVLSMNDYAPVSRLVKEKGVVIFVCSTTGHGVPPDNMLRFWKKIMSRALIPGRSLPADLRFAVLGLGDSSYPMFNFVAKKLYRRLIQLGATPIGFQVNSGQECEEKANSALGLADEQSELGTNGVLRSWIPDLWHSVLELLGVPISERLSTFISWYNMKDPNFVFSLWPKYDITCCNLVPKPSLQFTSGQSLLDRIVKQVDFDNTHSFMSNPVPHNAQWFQLVRSNRVTSSDHFQDTRLLELTCKSHVDLNPDGFRPGQVLYVQPTNRKEDIIYFFQITGLDPNERVKITQRHSNFPLPNLLEGLKENQCDVSIAWLATYYFDLNATPQQYFIINYCAFAVNSLKHSESSTTQHIDKDRLQLEVDRLTDLALAETSDAIDDLYDYIFRPRRRVVEILADFPVTSSLLSSQNIFDILPGPIRARPYSIASPPPTIALLVAVVNYRTRLSVPRVGTASNYLASLGTGDCLSGWFDTVSGGFDFDRLLTIPPPSCLLIATGTGIAPFHSFLLYQRTSLLPYLDRANYPTNVLFFGCRYSTKDYYFDLNATPQQYFIINYCAFAVNSLKHSESSTTQHIDKDRLQLEVDRLTDLALAETSDAIDDLYDYIFRPRRRVVEILADFPVTSSLLSSQNIFDILPGPIRARPYSIASPPPTIALLVAVVNYRTRLSVPRVGTASNYLASLGTGDCLSGWFDTVSGGFDFDRLLTIPPPSCLLIATGTGIAPFHSFLLYQRTSLLPYLDRANYPTNVLFFGCRYSTKDYYFASDFRMLEQEGWLTIIPAFSRENVSDTAPRRRQYVQDQLAEYPKIVWSILKSPQSHVFIVGNQKTMPDEVRKALVCAVVSENHMDTDNAELLISQMETDNRIQIESWT</sequence>
<dbReference type="InterPro" id="IPR029039">
    <property type="entry name" value="Flavoprotein-like_sf"/>
</dbReference>
<dbReference type="Gene3D" id="3.40.50.360">
    <property type="match status" value="1"/>
</dbReference>
<dbReference type="InterPro" id="IPR008254">
    <property type="entry name" value="Flavodoxin/NO_synth"/>
</dbReference>
<protein>
    <recommendedName>
        <fullName evidence="8">NADPH-dependent diflavin oxidoreductase 1</fullName>
    </recommendedName>
</protein>
<reference evidence="6" key="2">
    <citation type="journal article" date="2023" name="Infect Dis Poverty">
        <title>Chromosome-scale genome of the human blood fluke Schistosoma mekongi and its implications for public health.</title>
        <authorList>
            <person name="Zhou M."/>
            <person name="Xu L."/>
            <person name="Xu D."/>
            <person name="Chen W."/>
            <person name="Khan J."/>
            <person name="Hu Y."/>
            <person name="Huang H."/>
            <person name="Wei H."/>
            <person name="Zhang Y."/>
            <person name="Chusongsang P."/>
            <person name="Tanasarnprasert K."/>
            <person name="Hu X."/>
            <person name="Limpanont Y."/>
            <person name="Lv Z."/>
        </authorList>
    </citation>
    <scope>NUCLEOTIDE SEQUENCE</scope>
    <source>
        <strain evidence="6">LV_2022a</strain>
    </source>
</reference>
<gene>
    <name evidence="6" type="ORF">MN116_002704</name>
</gene>
<evidence type="ECO:0000256" key="1">
    <source>
        <dbReference type="ARBA" id="ARBA00001974"/>
    </source>
</evidence>
<dbReference type="GO" id="GO:0050660">
    <property type="term" value="F:flavin adenine dinucleotide binding"/>
    <property type="evidence" value="ECO:0007669"/>
    <property type="project" value="TreeGrafter"/>
</dbReference>
<dbReference type="EMBL" id="JALJAT010000002">
    <property type="protein sequence ID" value="KAK4472760.1"/>
    <property type="molecule type" value="Genomic_DNA"/>
</dbReference>
<dbReference type="SUPFAM" id="SSF63380">
    <property type="entry name" value="Riboflavin synthase domain-like"/>
    <property type="match status" value="2"/>
</dbReference>
<dbReference type="Pfam" id="PF00175">
    <property type="entry name" value="NAD_binding_1"/>
    <property type="match status" value="1"/>
</dbReference>
<dbReference type="Gene3D" id="2.40.30.10">
    <property type="entry name" value="Translation factors"/>
    <property type="match status" value="2"/>
</dbReference>
<dbReference type="InterPro" id="IPR039261">
    <property type="entry name" value="FNR_nucleotide-bd"/>
</dbReference>
<name>A0AAE1ZER4_SCHME</name>
<keyword evidence="2" id="KW-0285">Flavoprotein</keyword>
<dbReference type="PRINTS" id="PR00369">
    <property type="entry name" value="FLAVODOXIN"/>
</dbReference>
<dbReference type="PRINTS" id="PR00371">
    <property type="entry name" value="FPNCR"/>
</dbReference>